<evidence type="ECO:0000313" key="1">
    <source>
        <dbReference type="EMBL" id="TQE03916.1"/>
    </source>
</evidence>
<dbReference type="Proteomes" id="UP000315295">
    <property type="component" value="Unassembled WGS sequence"/>
</dbReference>
<dbReference type="EMBL" id="VIEB01000148">
    <property type="protein sequence ID" value="TQE03916.1"/>
    <property type="molecule type" value="Genomic_DNA"/>
</dbReference>
<evidence type="ECO:0000313" key="2">
    <source>
        <dbReference type="Proteomes" id="UP000315295"/>
    </source>
</evidence>
<gene>
    <name evidence="1" type="ORF">C1H46_010443</name>
</gene>
<keyword evidence="2" id="KW-1185">Reference proteome</keyword>
<reference evidence="1 2" key="1">
    <citation type="journal article" date="2019" name="G3 (Bethesda)">
        <title>Sequencing of a Wild Apple (Malus baccata) Genome Unravels the Differences Between Cultivated and Wild Apple Species Regarding Disease Resistance and Cold Tolerance.</title>
        <authorList>
            <person name="Chen X."/>
        </authorList>
    </citation>
    <scope>NUCLEOTIDE SEQUENCE [LARGE SCALE GENOMIC DNA]</scope>
    <source>
        <strain evidence="2">cv. Shandingzi</strain>
        <tissue evidence="1">Leaves</tissue>
    </source>
</reference>
<sequence>MDRVEVEAVEGDDGREARDVVEANFGGFVLRDVVETNLSRDVVETNLGSVIIRQLLTNLAVS</sequence>
<accession>A0A540MYP1</accession>
<protein>
    <submittedName>
        <fullName evidence="1">Uncharacterized protein</fullName>
    </submittedName>
</protein>
<name>A0A540MYP1_MALBA</name>
<proteinExistence type="predicted"/>
<dbReference type="AlphaFoldDB" id="A0A540MYP1"/>
<organism evidence="1 2">
    <name type="scientific">Malus baccata</name>
    <name type="common">Siberian crab apple</name>
    <name type="synonym">Pyrus baccata</name>
    <dbReference type="NCBI Taxonomy" id="106549"/>
    <lineage>
        <taxon>Eukaryota</taxon>
        <taxon>Viridiplantae</taxon>
        <taxon>Streptophyta</taxon>
        <taxon>Embryophyta</taxon>
        <taxon>Tracheophyta</taxon>
        <taxon>Spermatophyta</taxon>
        <taxon>Magnoliopsida</taxon>
        <taxon>eudicotyledons</taxon>
        <taxon>Gunneridae</taxon>
        <taxon>Pentapetalae</taxon>
        <taxon>rosids</taxon>
        <taxon>fabids</taxon>
        <taxon>Rosales</taxon>
        <taxon>Rosaceae</taxon>
        <taxon>Amygdaloideae</taxon>
        <taxon>Maleae</taxon>
        <taxon>Malus</taxon>
    </lineage>
</organism>
<comment type="caution">
    <text evidence="1">The sequence shown here is derived from an EMBL/GenBank/DDBJ whole genome shotgun (WGS) entry which is preliminary data.</text>
</comment>